<dbReference type="AlphaFoldDB" id="A0A0A8UX17"/>
<dbReference type="EMBL" id="LN681225">
    <property type="protein sequence ID" value="CEK11622.1"/>
    <property type="molecule type" value="Genomic_DNA"/>
</dbReference>
<evidence type="ECO:0000313" key="4">
    <source>
        <dbReference type="EMBL" id="CEK11622.1"/>
    </source>
</evidence>
<dbReference type="SUPFAM" id="SSF56349">
    <property type="entry name" value="DNA breaking-rejoining enzymes"/>
    <property type="match status" value="1"/>
</dbReference>
<keyword evidence="2" id="KW-0238">DNA-binding</keyword>
<accession>A0A0A8UX17</accession>
<dbReference type="InterPro" id="IPR044068">
    <property type="entry name" value="CB"/>
</dbReference>
<feature type="domain" description="Core-binding (CB)" evidence="3">
    <location>
        <begin position="4"/>
        <end position="89"/>
    </location>
</feature>
<evidence type="ECO:0000259" key="3">
    <source>
        <dbReference type="PROSITE" id="PS51900"/>
    </source>
</evidence>
<name>A0A0A8UX17_LEGHA</name>
<keyword evidence="5" id="KW-1185">Reference proteome</keyword>
<dbReference type="RefSeq" id="WP_045106779.1">
    <property type="nucleotide sequence ID" value="NZ_LN681225.1"/>
</dbReference>
<dbReference type="InterPro" id="IPR011010">
    <property type="entry name" value="DNA_brk_join_enz"/>
</dbReference>
<dbReference type="KEGG" id="lha:LHA_2618"/>
<dbReference type="GO" id="GO:0003677">
    <property type="term" value="F:DNA binding"/>
    <property type="evidence" value="ECO:0007669"/>
    <property type="project" value="UniProtKB-UniRule"/>
</dbReference>
<reference evidence="5" key="1">
    <citation type="submission" date="2014-09" db="EMBL/GenBank/DDBJ databases">
        <authorList>
            <person name="Gomez-Valero L."/>
        </authorList>
    </citation>
    <scope>NUCLEOTIDE SEQUENCE [LARGE SCALE GENOMIC DNA]</scope>
    <source>
        <strain evidence="5">ATCC35250</strain>
    </source>
</reference>
<protein>
    <recommendedName>
        <fullName evidence="3">Core-binding (CB) domain-containing protein</fullName>
    </recommendedName>
</protein>
<keyword evidence="1" id="KW-0229">DNA integration</keyword>
<dbReference type="Pfam" id="PF12834">
    <property type="entry name" value="Phage_int_SAM_2"/>
    <property type="match status" value="1"/>
</dbReference>
<dbReference type="OrthoDB" id="5633687at2"/>
<sequence length="267" mass="31734">MRKSQLRQQVDQYCKHNHTGSFRTKKHRHFVLYKMIRDLYHIGHAPPKWHAVTHDHMVQLVAHWQKQEIKPKTIMKYMTLIRRFFQSIDHTIDNISNQHLGIKSVQLRSKTTVFPNNYVEILTNPIAKIVLEFQIYFGLTLSEAMRLNPTIHIQENSLWITRDIATNSHDRRIPVRNDRQTQANTALQTLCKEESLILTFGYHSVRAAYSHEMKKIGLPSSKSYRCFYAKSMYPELRQILSPYLSKQTIMREMGLQSRRTLWSYLHE</sequence>
<organism evidence="4 5">
    <name type="scientific">Legionella hackeliae</name>
    <dbReference type="NCBI Taxonomy" id="449"/>
    <lineage>
        <taxon>Bacteria</taxon>
        <taxon>Pseudomonadati</taxon>
        <taxon>Pseudomonadota</taxon>
        <taxon>Gammaproteobacteria</taxon>
        <taxon>Legionellales</taxon>
        <taxon>Legionellaceae</taxon>
        <taxon>Legionella</taxon>
    </lineage>
</organism>
<gene>
    <name evidence="4" type="ORF">LHA_2618</name>
</gene>
<dbReference type="GO" id="GO:0015074">
    <property type="term" value="P:DNA integration"/>
    <property type="evidence" value="ECO:0007669"/>
    <property type="project" value="UniProtKB-KW"/>
</dbReference>
<dbReference type="HOGENOM" id="CLU_1033631_0_0_6"/>
<proteinExistence type="predicted"/>
<evidence type="ECO:0000256" key="2">
    <source>
        <dbReference type="PROSITE-ProRule" id="PRU01248"/>
    </source>
</evidence>
<evidence type="ECO:0000256" key="1">
    <source>
        <dbReference type="ARBA" id="ARBA00022908"/>
    </source>
</evidence>
<evidence type="ECO:0000313" key="5">
    <source>
        <dbReference type="Proteomes" id="UP000032803"/>
    </source>
</evidence>
<dbReference type="Proteomes" id="UP000032803">
    <property type="component" value="Chromosome I"/>
</dbReference>
<dbReference type="PROSITE" id="PS51900">
    <property type="entry name" value="CB"/>
    <property type="match status" value="1"/>
</dbReference>
<dbReference type="InterPro" id="IPR024457">
    <property type="entry name" value="Putative_integrase_N"/>
</dbReference>
<dbReference type="PATRIC" id="fig|449.7.peg.2569"/>